<evidence type="ECO:0000313" key="5">
    <source>
        <dbReference type="EMBL" id="PIT94379.1"/>
    </source>
</evidence>
<dbReference type="PANTHER" id="PTHR43191:SF2">
    <property type="entry name" value="RRNA METHYLTRANSFERASE 3, MITOCHONDRIAL"/>
    <property type="match status" value="1"/>
</dbReference>
<comment type="caution">
    <text evidence="5">The sequence shown here is derived from an EMBL/GenBank/DDBJ whole genome shotgun (WGS) entry which is preliminary data.</text>
</comment>
<dbReference type="InterPro" id="IPR013123">
    <property type="entry name" value="SpoU_subst-bd"/>
</dbReference>
<evidence type="ECO:0000313" key="6">
    <source>
        <dbReference type="Proteomes" id="UP000228900"/>
    </source>
</evidence>
<accession>A0A2M6WNL9</accession>
<dbReference type="Pfam" id="PF00588">
    <property type="entry name" value="SpoU_methylase"/>
    <property type="match status" value="1"/>
</dbReference>
<dbReference type="InterPro" id="IPR029028">
    <property type="entry name" value="Alpha/beta_knot_MTases"/>
</dbReference>
<dbReference type="EMBL" id="PFAQ01000053">
    <property type="protein sequence ID" value="PIT94379.1"/>
    <property type="molecule type" value="Genomic_DNA"/>
</dbReference>
<reference evidence="6" key="1">
    <citation type="submission" date="2017-09" db="EMBL/GenBank/DDBJ databases">
        <title>Depth-based differentiation of microbial function through sediment-hosted aquifers and enrichment of novel symbionts in the deep terrestrial subsurface.</title>
        <authorList>
            <person name="Probst A.J."/>
            <person name="Ladd B."/>
            <person name="Jarett J.K."/>
            <person name="Geller-Mcgrath D.E."/>
            <person name="Sieber C.M.K."/>
            <person name="Emerson J.B."/>
            <person name="Anantharaman K."/>
            <person name="Thomas B.C."/>
            <person name="Malmstrom R."/>
            <person name="Stieglmeier M."/>
            <person name="Klingl A."/>
            <person name="Woyke T."/>
            <person name="Ryan C.M."/>
            <person name="Banfield J.F."/>
        </authorList>
    </citation>
    <scope>NUCLEOTIDE SEQUENCE [LARGE SCALE GENOMIC DNA]</scope>
</reference>
<comment type="similarity">
    <text evidence="1">Belongs to the class IV-like SAM-binding methyltransferase superfamily. RNA methyltransferase TrmH family.</text>
</comment>
<proteinExistence type="inferred from homology"/>
<dbReference type="Gene3D" id="3.40.1280.10">
    <property type="match status" value="1"/>
</dbReference>
<dbReference type="Gene3D" id="3.30.1330.30">
    <property type="match status" value="1"/>
</dbReference>
<dbReference type="GO" id="GO:0008173">
    <property type="term" value="F:RNA methyltransferase activity"/>
    <property type="evidence" value="ECO:0007669"/>
    <property type="project" value="InterPro"/>
</dbReference>
<protein>
    <recommendedName>
        <fullName evidence="4">RNA 2-O ribose methyltransferase substrate binding domain-containing protein</fullName>
    </recommendedName>
</protein>
<dbReference type="Pfam" id="PF22435">
    <property type="entry name" value="MRM3-like_sub_bind"/>
    <property type="match status" value="1"/>
</dbReference>
<dbReference type="Proteomes" id="UP000228900">
    <property type="component" value="Unassembled WGS sequence"/>
</dbReference>
<dbReference type="PANTHER" id="PTHR43191">
    <property type="entry name" value="RRNA METHYLTRANSFERASE 3"/>
    <property type="match status" value="1"/>
</dbReference>
<evidence type="ECO:0000256" key="1">
    <source>
        <dbReference type="ARBA" id="ARBA00007228"/>
    </source>
</evidence>
<sequence>MNTITSLENEKIKHLAKLNNKKERDRSGEFTVENIKTISDALVSGIKPLAVFISEELANSSDQRIKEIISQVAEIYTINKKINQKISNLETPSGIMAVFKKLTGKINTSQKNIYLNGINDPGNLGTILRTALALGFKNIVMDEGCADVYNYKTINASKDAILKLNLILDKQLEVFHQLKKVMPVYATNLDKGHDPKIIKESKFCLVFGGEASGVNKEILAKANKFIKLEMSGEIESLNVAVACGIILYQLR</sequence>
<dbReference type="InterPro" id="IPR029064">
    <property type="entry name" value="Ribosomal_eL30-like_sf"/>
</dbReference>
<dbReference type="GO" id="GO:0006396">
    <property type="term" value="P:RNA processing"/>
    <property type="evidence" value="ECO:0007669"/>
    <property type="project" value="InterPro"/>
</dbReference>
<feature type="domain" description="RNA 2-O ribose methyltransferase substrate binding" evidence="4">
    <location>
        <begin position="31"/>
        <end position="105"/>
    </location>
</feature>
<gene>
    <name evidence="5" type="ORF">COT98_03955</name>
</gene>
<name>A0A2M6WNL9_9BACT</name>
<dbReference type="SMART" id="SM00967">
    <property type="entry name" value="SpoU_sub_bind"/>
    <property type="match status" value="1"/>
</dbReference>
<organism evidence="5 6">
    <name type="scientific">Candidatus Falkowbacteria bacterium CG10_big_fil_rev_8_21_14_0_10_39_9</name>
    <dbReference type="NCBI Taxonomy" id="1974566"/>
    <lineage>
        <taxon>Bacteria</taxon>
        <taxon>Candidatus Falkowiibacteriota</taxon>
    </lineage>
</organism>
<keyword evidence="2" id="KW-0489">Methyltransferase</keyword>
<dbReference type="GO" id="GO:0003723">
    <property type="term" value="F:RNA binding"/>
    <property type="evidence" value="ECO:0007669"/>
    <property type="project" value="InterPro"/>
</dbReference>
<dbReference type="InterPro" id="IPR001537">
    <property type="entry name" value="SpoU_MeTrfase"/>
</dbReference>
<dbReference type="InterPro" id="IPR053888">
    <property type="entry name" value="MRM3-like_sub_bind"/>
</dbReference>
<dbReference type="CDD" id="cd18095">
    <property type="entry name" value="SpoU-like_rRNA-MTase"/>
    <property type="match status" value="1"/>
</dbReference>
<keyword evidence="3" id="KW-0808">Transferase</keyword>
<evidence type="ECO:0000259" key="4">
    <source>
        <dbReference type="SMART" id="SM00967"/>
    </source>
</evidence>
<dbReference type="SUPFAM" id="SSF55315">
    <property type="entry name" value="L30e-like"/>
    <property type="match status" value="1"/>
</dbReference>
<dbReference type="GO" id="GO:0005737">
    <property type="term" value="C:cytoplasm"/>
    <property type="evidence" value="ECO:0007669"/>
    <property type="project" value="UniProtKB-ARBA"/>
</dbReference>
<dbReference type="InterPro" id="IPR051259">
    <property type="entry name" value="rRNA_Methyltransferase"/>
</dbReference>
<dbReference type="InterPro" id="IPR029026">
    <property type="entry name" value="tRNA_m1G_MTases_N"/>
</dbReference>
<evidence type="ECO:0000256" key="3">
    <source>
        <dbReference type="ARBA" id="ARBA00022679"/>
    </source>
</evidence>
<dbReference type="AlphaFoldDB" id="A0A2M6WNL9"/>
<dbReference type="GO" id="GO:0032259">
    <property type="term" value="P:methylation"/>
    <property type="evidence" value="ECO:0007669"/>
    <property type="project" value="UniProtKB-KW"/>
</dbReference>
<dbReference type="SUPFAM" id="SSF75217">
    <property type="entry name" value="alpha/beta knot"/>
    <property type="match status" value="1"/>
</dbReference>
<evidence type="ECO:0000256" key="2">
    <source>
        <dbReference type="ARBA" id="ARBA00022603"/>
    </source>
</evidence>